<dbReference type="AlphaFoldDB" id="A0A0H3ZPX0"/>
<accession>A0A0H3ZPX0</accession>
<evidence type="ECO:0000313" key="1">
    <source>
        <dbReference type="EMBL" id="AKN38403.1"/>
    </source>
</evidence>
<name>A0A0H3ZPX0_9GAMM</name>
<dbReference type="EMBL" id="KP795583">
    <property type="protein sequence ID" value="AKN38403.1"/>
    <property type="molecule type" value="Genomic_DNA"/>
</dbReference>
<organism evidence="1">
    <name type="scientific">Enterovibrio norvegicus</name>
    <dbReference type="NCBI Taxonomy" id="188144"/>
    <lineage>
        <taxon>Bacteria</taxon>
        <taxon>Pseudomonadati</taxon>
        <taxon>Pseudomonadota</taxon>
        <taxon>Gammaproteobacteria</taxon>
        <taxon>Vibrionales</taxon>
        <taxon>Vibrionaceae</taxon>
        <taxon>Enterovibrio</taxon>
    </lineage>
</organism>
<reference evidence="1" key="1">
    <citation type="journal article" date="2015" name="MBio">
        <title>Eco-Evolutionary Dynamics of Episomes among Ecologically Cohesive Bacterial Populations.</title>
        <authorList>
            <person name="Xue H."/>
            <person name="Cordero O.X."/>
            <person name="Camas F.M."/>
            <person name="Trimble W."/>
            <person name="Meyer F."/>
            <person name="Guglielmini J."/>
            <person name="Rocha E.P."/>
            <person name="Polz M.F."/>
        </authorList>
    </citation>
    <scope>NUCLEOTIDE SEQUENCE</scope>
    <source>
        <strain evidence="1">1F_260</strain>
    </source>
</reference>
<sequence length="64" mass="7483">MTLTLLIDRQNSLKIQLKQVFIIPIMVNARVCHQKHPSEAPKRSRLRFTVPNQPNITSKRFESL</sequence>
<proteinExistence type="predicted"/>
<protein>
    <submittedName>
        <fullName evidence="1">Uncharacterized protein</fullName>
    </submittedName>
</protein>